<gene>
    <name evidence="1" type="ORF">JL09_g6996</name>
</gene>
<reference evidence="2" key="1">
    <citation type="journal article" date="2014" name="Microb. Cell Fact.">
        <title>Exploiting Issatchenkia orientalis SD108 for succinic acid production.</title>
        <authorList>
            <person name="Xiao H."/>
            <person name="Shao Z."/>
            <person name="Jiang Y."/>
            <person name="Dole S."/>
            <person name="Zhao H."/>
        </authorList>
    </citation>
    <scope>NUCLEOTIDE SEQUENCE [LARGE SCALE GENOMIC DNA]</scope>
    <source>
        <strain evidence="2">SD108</strain>
    </source>
</reference>
<dbReference type="EMBL" id="JQFK01002311">
    <property type="protein sequence ID" value="KGK32397.1"/>
    <property type="molecule type" value="Genomic_DNA"/>
</dbReference>
<name>A0A099NKH6_PICKU</name>
<dbReference type="AlphaFoldDB" id="A0A099NKH6"/>
<protein>
    <submittedName>
        <fullName evidence="1">Uncharacterized protein</fullName>
    </submittedName>
</protein>
<comment type="caution">
    <text evidence="1">The sequence shown here is derived from an EMBL/GenBank/DDBJ whole genome shotgun (WGS) entry which is preliminary data.</text>
</comment>
<evidence type="ECO:0000313" key="2">
    <source>
        <dbReference type="Proteomes" id="UP000029867"/>
    </source>
</evidence>
<organism evidence="1 2">
    <name type="scientific">Pichia kudriavzevii</name>
    <name type="common">Yeast</name>
    <name type="synonym">Issatchenkia orientalis</name>
    <dbReference type="NCBI Taxonomy" id="4909"/>
    <lineage>
        <taxon>Eukaryota</taxon>
        <taxon>Fungi</taxon>
        <taxon>Dikarya</taxon>
        <taxon>Ascomycota</taxon>
        <taxon>Saccharomycotina</taxon>
        <taxon>Pichiomycetes</taxon>
        <taxon>Pichiales</taxon>
        <taxon>Pichiaceae</taxon>
        <taxon>Pichia</taxon>
    </lineage>
</organism>
<evidence type="ECO:0000313" key="1">
    <source>
        <dbReference type="EMBL" id="KGK32397.1"/>
    </source>
</evidence>
<dbReference type="HOGENOM" id="CLU_208692_0_0_1"/>
<accession>A0A099NKH6</accession>
<dbReference type="Proteomes" id="UP000029867">
    <property type="component" value="Unassembled WGS sequence"/>
</dbReference>
<sequence>MSDFLNNLEGKKTKFVLDVDIACSFIQFEQKPGLVVKFKQPLAEPPNQHVFGVDVISSGTRL</sequence>
<proteinExistence type="predicted"/>